<comment type="similarity">
    <text evidence="8">Belongs to the LAPTM4/LAPTM5 transporter family.</text>
</comment>
<evidence type="ECO:0000313" key="22">
    <source>
        <dbReference type="Ensembl" id="ENSORLP00000032766.1"/>
    </source>
</evidence>
<evidence type="ECO:0000256" key="2">
    <source>
        <dbReference type="ARBA" id="ARBA00004236"/>
    </source>
</evidence>
<evidence type="ECO:0000256" key="16">
    <source>
        <dbReference type="ARBA" id="ARBA00023136"/>
    </source>
</evidence>
<evidence type="ECO:0000256" key="5">
    <source>
        <dbReference type="ARBA" id="ARBA00004356"/>
    </source>
</evidence>
<gene>
    <name evidence="22" type="primary">LAPTM4B</name>
</gene>
<evidence type="ECO:0000256" key="7">
    <source>
        <dbReference type="ARBA" id="ARBA00004656"/>
    </source>
</evidence>
<evidence type="ECO:0000256" key="10">
    <source>
        <dbReference type="ARBA" id="ARBA00022448"/>
    </source>
</evidence>
<dbReference type="Ensembl" id="ENSORLT00000027290.1">
    <property type="protein sequence ID" value="ENSORLP00000032766.1"/>
    <property type="gene ID" value="ENSORLG00000002899.2"/>
</dbReference>
<feature type="transmembrane region" description="Helical" evidence="21">
    <location>
        <begin position="75"/>
        <end position="96"/>
    </location>
</feature>
<name>A0A3B3HN64_ORYLA</name>
<dbReference type="PANTHER" id="PTHR12479:SF6">
    <property type="entry name" value="LYSOSOMAL-ASSOCIATED TRANSMEMBRANE PROTEIN 4B"/>
    <property type="match status" value="1"/>
</dbReference>
<evidence type="ECO:0000256" key="12">
    <source>
        <dbReference type="ARBA" id="ARBA00022692"/>
    </source>
</evidence>
<dbReference type="Bgee" id="ENSORLG00000002899">
    <property type="expression patterns" value="Expressed in sexually immature organism and 12 other cell types or tissues"/>
</dbReference>
<proteinExistence type="inferred from homology"/>
<keyword evidence="15 21" id="KW-1133">Transmembrane helix</keyword>
<dbReference type="GeneTree" id="ENSGT00940000153446"/>
<keyword evidence="17" id="KW-0458">Lysosome</keyword>
<feature type="transmembrane region" description="Helical" evidence="21">
    <location>
        <begin position="195"/>
        <end position="217"/>
    </location>
</feature>
<comment type="function">
    <text evidence="19">Required for optimal lysosomal function. Blocks EGF-stimulated EGFR intraluminal sorting and degradation. Conversely by binding with the phosphatidylinositol 4,5-bisphosphate, regulates its PIP5K1C interaction, inhibits HGS ubiquitination and relieves LAPTM4B inhibition of EGFR degradation. Recruits SLC3A2 and SLC7A5 (the Leu transporter) to the lysosome, promoting entry of leucine and other essential amino acid (EAA) into the lysosome, stimulating activation of proton-transporting vacuolar (V)-ATPase protein pump (V-ATPase) and hence mTORC1 activation. Plays a role as negative regulator of TGFB1 production in regulatory T cells. Binds ceramide and facilitates its exit from late endosome in order to control cell death pathways.</text>
</comment>
<evidence type="ECO:0000256" key="21">
    <source>
        <dbReference type="SAM" id="Phobius"/>
    </source>
</evidence>
<keyword evidence="11" id="KW-1003">Cell membrane</keyword>
<evidence type="ECO:0000313" key="23">
    <source>
        <dbReference type="Proteomes" id="UP000001038"/>
    </source>
</evidence>
<keyword evidence="10" id="KW-0813">Transport</keyword>
<keyword evidence="14" id="KW-0832">Ubl conjugation</keyword>
<comment type="subcellular location">
    <subcellularLocation>
        <location evidence="2">Cell membrane</location>
    </subcellularLocation>
    <subcellularLocation>
        <location evidence="3">Cell projection</location>
    </subcellularLocation>
    <subcellularLocation>
        <location evidence="1">Endomembrane system</location>
        <topology evidence="1">Multi-pass membrane protein</topology>
    </subcellularLocation>
    <subcellularLocation>
        <location evidence="5">Endosome</location>
        <location evidence="5">Multivesicular body lumen</location>
    </subcellularLocation>
    <subcellularLocation>
        <location evidence="4">Endosome</location>
        <location evidence="4">Multivesicular body membrane</location>
    </subcellularLocation>
    <subcellularLocation>
        <location evidence="6">Late endosome membrane</location>
    </subcellularLocation>
    <subcellularLocation>
        <location evidence="7">Lysosome membrane</location>
    </subcellularLocation>
</comment>
<dbReference type="InterPro" id="IPR004687">
    <property type="entry name" value="LAPTM4/5"/>
</dbReference>
<dbReference type="GO" id="GO:0005886">
    <property type="term" value="C:plasma membrane"/>
    <property type="evidence" value="ECO:0007669"/>
    <property type="project" value="UniProtKB-SubCell"/>
</dbReference>
<reference evidence="22" key="3">
    <citation type="submission" date="2025-09" db="UniProtKB">
        <authorList>
            <consortium name="Ensembl"/>
        </authorList>
    </citation>
    <scope>IDENTIFICATION</scope>
    <source>
        <strain evidence="22">Hd-rR</strain>
    </source>
</reference>
<evidence type="ECO:0000256" key="6">
    <source>
        <dbReference type="ARBA" id="ARBA00004414"/>
    </source>
</evidence>
<reference evidence="22 23" key="1">
    <citation type="journal article" date="2007" name="Nature">
        <title>The medaka draft genome and insights into vertebrate genome evolution.</title>
        <authorList>
            <person name="Kasahara M."/>
            <person name="Naruse K."/>
            <person name="Sasaki S."/>
            <person name="Nakatani Y."/>
            <person name="Qu W."/>
            <person name="Ahsan B."/>
            <person name="Yamada T."/>
            <person name="Nagayasu Y."/>
            <person name="Doi K."/>
            <person name="Kasai Y."/>
            <person name="Jindo T."/>
            <person name="Kobayashi D."/>
            <person name="Shimada A."/>
            <person name="Toyoda A."/>
            <person name="Kuroki Y."/>
            <person name="Fujiyama A."/>
            <person name="Sasaki T."/>
            <person name="Shimizu A."/>
            <person name="Asakawa S."/>
            <person name="Shimizu N."/>
            <person name="Hashimoto S."/>
            <person name="Yang J."/>
            <person name="Lee Y."/>
            <person name="Matsushima K."/>
            <person name="Sugano S."/>
            <person name="Sakaizumi M."/>
            <person name="Narita T."/>
            <person name="Ohishi K."/>
            <person name="Haga S."/>
            <person name="Ohta F."/>
            <person name="Nomoto H."/>
            <person name="Nogata K."/>
            <person name="Morishita T."/>
            <person name="Endo T."/>
            <person name="Shin-I T."/>
            <person name="Takeda H."/>
            <person name="Morishita S."/>
            <person name="Kohara Y."/>
        </authorList>
    </citation>
    <scope>NUCLEOTIDE SEQUENCE [LARGE SCALE GENOMIC DNA]</scope>
    <source>
        <strain evidence="22 23">Hd-rR</strain>
    </source>
</reference>
<dbReference type="STRING" id="8090.ENSORLP00000032766"/>
<dbReference type="PANTHER" id="PTHR12479">
    <property type="entry name" value="LYSOSOMAL-ASSOCIATED TRANSMEMBRANE PROTEIN"/>
    <property type="match status" value="1"/>
</dbReference>
<accession>A0A3B3HN64</accession>
<keyword evidence="16 21" id="KW-0472">Membrane</keyword>
<feature type="transmembrane region" description="Helical" evidence="21">
    <location>
        <begin position="150"/>
        <end position="175"/>
    </location>
</feature>
<dbReference type="Pfam" id="PF03821">
    <property type="entry name" value="Mtp"/>
    <property type="match status" value="1"/>
</dbReference>
<evidence type="ECO:0000256" key="1">
    <source>
        <dbReference type="ARBA" id="ARBA00004127"/>
    </source>
</evidence>
<dbReference type="InterPro" id="IPR051115">
    <property type="entry name" value="LAPTM_transporter"/>
</dbReference>
<evidence type="ECO:0000256" key="11">
    <source>
        <dbReference type="ARBA" id="ARBA00022475"/>
    </source>
</evidence>
<dbReference type="Proteomes" id="UP000001038">
    <property type="component" value="Chromosome 16"/>
</dbReference>
<evidence type="ECO:0000256" key="17">
    <source>
        <dbReference type="ARBA" id="ARBA00023228"/>
    </source>
</evidence>
<sequence length="276" mass="31017">MAVLRAQTLLLQQVNSKQWLRLVILRSEATLADLCFPPRARLRVHMFTDKTVVSPWDRWYSTSCCLCCHVRTGTIILGVWYMLINAVVLLILLTALSDPEQYHLTSAELANDLDVMDDANMCIASAISLLMILICGMATYGAYKLRAAWIIPFFCYQIFDFALNTLVAVSIVVYPNTIQDYLQQLPDNFPYKEEVSALSSVWLVLIVLLFIGCILGFKAYLIACVWNCYRYVSGRGSSELLLYVTTNDTTVLLPPYDDNMSVPPKRVPAPCTSATA</sequence>
<evidence type="ECO:0000256" key="14">
    <source>
        <dbReference type="ARBA" id="ARBA00022843"/>
    </source>
</evidence>
<dbReference type="RefSeq" id="XP_023820108.1">
    <property type="nucleotide sequence ID" value="XM_023964340.1"/>
</dbReference>
<dbReference type="GeneID" id="101165092"/>
<evidence type="ECO:0000256" key="19">
    <source>
        <dbReference type="ARBA" id="ARBA00045893"/>
    </source>
</evidence>
<dbReference type="OrthoDB" id="10002163at2759"/>
<keyword evidence="23" id="KW-1185">Reference proteome</keyword>
<comment type="subunit">
    <text evidence="20">Homooligomer; upon reaching the lysosomes. Interacts with MCOLN1. Interacts with NEDD4; may play a role in the lysosomal sorting of LAPTM4B; enhances HGS association with NEDD4; mediates inhibition of EGFR degradation. Interacts with PIP5K1C; promotes SNX5 association with LAPTM4B; kinase activity of PIP5K1C is required; interaction is regulated by phosphatidylinositol 4,5-bisphosphate generated by PIP5K1C. Interacts with HGS; promotes HGS ubiquitination. Interacts with SNX5. Interacts with SLC3A2 and SLC7A5; recruits SLC3A2 and SLC7A5 to lysosomes to promote leucine uptake into these organelles and is required for mTORC1 activation. Interacts with LRRC32; decreases TGFB1 production in regulatory T cells. Interacts with BECN1; competes with EGFR for LAPTM4B binding; regulates EGFR activity. Interacts with EGFR; positively correlates with EGFR activation.</text>
</comment>
<evidence type="ECO:0000256" key="18">
    <source>
        <dbReference type="ARBA" id="ARBA00023273"/>
    </source>
</evidence>
<keyword evidence="18" id="KW-0966">Cell projection</keyword>
<evidence type="ECO:0000256" key="13">
    <source>
        <dbReference type="ARBA" id="ARBA00022753"/>
    </source>
</evidence>
<evidence type="ECO:0000256" key="20">
    <source>
        <dbReference type="ARBA" id="ARBA00046444"/>
    </source>
</evidence>
<feature type="transmembrane region" description="Helical" evidence="21">
    <location>
        <begin position="123"/>
        <end position="143"/>
    </location>
</feature>
<evidence type="ECO:0000256" key="4">
    <source>
        <dbReference type="ARBA" id="ARBA00004333"/>
    </source>
</evidence>
<dbReference type="InParanoid" id="A0A3B3HN64"/>
<evidence type="ECO:0000256" key="3">
    <source>
        <dbReference type="ARBA" id="ARBA00004316"/>
    </source>
</evidence>
<dbReference type="GO" id="GO:0005765">
    <property type="term" value="C:lysosomal membrane"/>
    <property type="evidence" value="ECO:0000318"/>
    <property type="project" value="GO_Central"/>
</dbReference>
<keyword evidence="12 21" id="KW-0812">Transmembrane</keyword>
<reference evidence="22" key="2">
    <citation type="submission" date="2025-08" db="UniProtKB">
        <authorList>
            <consortium name="Ensembl"/>
        </authorList>
    </citation>
    <scope>IDENTIFICATION</scope>
    <source>
        <strain evidence="22">Hd-rR</strain>
    </source>
</reference>
<organism evidence="22 23">
    <name type="scientific">Oryzias latipes</name>
    <name type="common">Japanese rice fish</name>
    <name type="synonym">Japanese killifish</name>
    <dbReference type="NCBI Taxonomy" id="8090"/>
    <lineage>
        <taxon>Eukaryota</taxon>
        <taxon>Metazoa</taxon>
        <taxon>Chordata</taxon>
        <taxon>Craniata</taxon>
        <taxon>Vertebrata</taxon>
        <taxon>Euteleostomi</taxon>
        <taxon>Actinopterygii</taxon>
        <taxon>Neopterygii</taxon>
        <taxon>Teleostei</taxon>
        <taxon>Neoteleostei</taxon>
        <taxon>Acanthomorphata</taxon>
        <taxon>Ovalentaria</taxon>
        <taxon>Atherinomorphae</taxon>
        <taxon>Beloniformes</taxon>
        <taxon>Adrianichthyidae</taxon>
        <taxon>Oryziinae</taxon>
        <taxon>Oryzias</taxon>
    </lineage>
</organism>
<protein>
    <recommendedName>
        <fullName evidence="9">Lysosomal-associated transmembrane protein 4B</fullName>
    </recommendedName>
</protein>
<evidence type="ECO:0000256" key="15">
    <source>
        <dbReference type="ARBA" id="ARBA00022989"/>
    </source>
</evidence>
<dbReference type="GO" id="GO:0032585">
    <property type="term" value="C:multivesicular body membrane"/>
    <property type="evidence" value="ECO:0007669"/>
    <property type="project" value="UniProtKB-SubCell"/>
</dbReference>
<evidence type="ECO:0000256" key="9">
    <source>
        <dbReference type="ARBA" id="ARBA00018954"/>
    </source>
</evidence>
<keyword evidence="13" id="KW-0967">Endosome</keyword>
<dbReference type="AlphaFoldDB" id="A0A3B3HN64"/>
<dbReference type="GO" id="GO:0042995">
    <property type="term" value="C:cell projection"/>
    <property type="evidence" value="ECO:0007669"/>
    <property type="project" value="UniProtKB-SubCell"/>
</dbReference>
<evidence type="ECO:0000256" key="8">
    <source>
        <dbReference type="ARBA" id="ARBA00010076"/>
    </source>
</evidence>